<dbReference type="Proteomes" id="UP000663845">
    <property type="component" value="Unassembled WGS sequence"/>
</dbReference>
<accession>A0A818FSX7</accession>
<dbReference type="EMBL" id="CAJOAZ010000009">
    <property type="protein sequence ID" value="CAF3485758.1"/>
    <property type="molecule type" value="Genomic_DNA"/>
</dbReference>
<sequence>MYRLLTGILILHHIQIVSSIICYQCTDCPDPFTETYPYVTLANNTNFLSQCTKTVMNMADGRRLVSKGTVFFCPTQTSAADAQIYCCSSDYCNVSTQLNVSMSLLYLSFFILMKIYL</sequence>
<dbReference type="Proteomes" id="UP000663844">
    <property type="component" value="Unassembled WGS sequence"/>
</dbReference>
<dbReference type="Proteomes" id="UP000663881">
    <property type="component" value="Unassembled WGS sequence"/>
</dbReference>
<dbReference type="SUPFAM" id="SSF57302">
    <property type="entry name" value="Snake toxin-like"/>
    <property type="match status" value="1"/>
</dbReference>
<dbReference type="EMBL" id="CAJNOG010000054">
    <property type="protein sequence ID" value="CAF0853077.1"/>
    <property type="molecule type" value="Genomic_DNA"/>
</dbReference>
<dbReference type="InterPro" id="IPR045860">
    <property type="entry name" value="Snake_toxin-like_sf"/>
</dbReference>
<dbReference type="Proteomes" id="UP000663860">
    <property type="component" value="Unassembled WGS sequence"/>
</dbReference>
<name>A0A818FSX7_9BILA</name>
<dbReference type="AlphaFoldDB" id="A0A818FSX7"/>
<evidence type="ECO:0000313" key="6">
    <source>
        <dbReference type="EMBL" id="CAF3485758.1"/>
    </source>
</evidence>
<feature type="chain" id="PRO_5036233060" evidence="1">
    <location>
        <begin position="20"/>
        <end position="117"/>
    </location>
</feature>
<keyword evidence="1" id="KW-0732">Signal</keyword>
<dbReference type="EMBL" id="CAJOAY010000004">
    <property type="protein sequence ID" value="CAF3479660.1"/>
    <property type="molecule type" value="Genomic_DNA"/>
</dbReference>
<proteinExistence type="predicted"/>
<dbReference type="EMBL" id="CAJNOE010000036">
    <property type="protein sequence ID" value="CAF0781460.1"/>
    <property type="molecule type" value="Genomic_DNA"/>
</dbReference>
<reference evidence="5" key="1">
    <citation type="submission" date="2021-02" db="EMBL/GenBank/DDBJ databases">
        <authorList>
            <person name="Nowell W R."/>
        </authorList>
    </citation>
    <scope>NUCLEOTIDE SEQUENCE</scope>
</reference>
<dbReference type="Proteomes" id="UP000663891">
    <property type="component" value="Unassembled WGS sequence"/>
</dbReference>
<dbReference type="OrthoDB" id="10011411at2759"/>
<evidence type="ECO:0000313" key="3">
    <source>
        <dbReference type="EMBL" id="CAF0853077.1"/>
    </source>
</evidence>
<evidence type="ECO:0000313" key="5">
    <source>
        <dbReference type="EMBL" id="CAF3479660.1"/>
    </source>
</evidence>
<comment type="caution">
    <text evidence="5">The sequence shown here is derived from an EMBL/GenBank/DDBJ whole genome shotgun (WGS) entry which is preliminary data.</text>
</comment>
<feature type="signal peptide" evidence="1">
    <location>
        <begin position="1"/>
        <end position="19"/>
    </location>
</feature>
<evidence type="ECO:0000313" key="4">
    <source>
        <dbReference type="EMBL" id="CAF0968113.1"/>
    </source>
</evidence>
<evidence type="ECO:0000313" key="7">
    <source>
        <dbReference type="Proteomes" id="UP000663881"/>
    </source>
</evidence>
<dbReference type="EMBL" id="CAJNON010000102">
    <property type="protein sequence ID" value="CAF0968113.1"/>
    <property type="molecule type" value="Genomic_DNA"/>
</dbReference>
<protein>
    <submittedName>
        <fullName evidence="5">Uncharacterized protein</fullName>
    </submittedName>
</protein>
<evidence type="ECO:0000313" key="2">
    <source>
        <dbReference type="EMBL" id="CAF0781460.1"/>
    </source>
</evidence>
<evidence type="ECO:0000256" key="1">
    <source>
        <dbReference type="SAM" id="SignalP"/>
    </source>
</evidence>
<gene>
    <name evidence="2" type="ORF">IZO911_LOCUS5867</name>
    <name evidence="3" type="ORF">JYZ213_LOCUS8007</name>
    <name evidence="5" type="ORF">OKA104_LOCUS238</name>
    <name evidence="6" type="ORF">OXD698_LOCUS414</name>
    <name evidence="4" type="ORF">VCS650_LOCUS12982</name>
</gene>
<organism evidence="5 7">
    <name type="scientific">Adineta steineri</name>
    <dbReference type="NCBI Taxonomy" id="433720"/>
    <lineage>
        <taxon>Eukaryota</taxon>
        <taxon>Metazoa</taxon>
        <taxon>Spiralia</taxon>
        <taxon>Gnathifera</taxon>
        <taxon>Rotifera</taxon>
        <taxon>Eurotatoria</taxon>
        <taxon>Bdelloidea</taxon>
        <taxon>Adinetida</taxon>
        <taxon>Adinetidae</taxon>
        <taxon>Adineta</taxon>
    </lineage>
</organism>